<dbReference type="EMBL" id="CDSF01000122">
    <property type="protein sequence ID" value="CEP02106.1"/>
    <property type="molecule type" value="Genomic_DNA"/>
</dbReference>
<name>A0A0G4J4E2_PLABS</name>
<dbReference type="Proteomes" id="UP000039324">
    <property type="component" value="Unassembled WGS sequence"/>
</dbReference>
<gene>
    <name evidence="1" type="ORF">PBRA_002371</name>
    <name evidence="2" type="ORF">PLBR_LOCUS916</name>
</gene>
<evidence type="ECO:0000313" key="3">
    <source>
        <dbReference type="Proteomes" id="UP000039324"/>
    </source>
</evidence>
<proteinExistence type="predicted"/>
<dbReference type="Proteomes" id="UP000290189">
    <property type="component" value="Unassembled WGS sequence"/>
</dbReference>
<evidence type="ECO:0000313" key="1">
    <source>
        <dbReference type="EMBL" id="CEP02106.1"/>
    </source>
</evidence>
<accession>A0A0G4J4E2</accession>
<keyword evidence="2" id="KW-0496">Mitochondrion</keyword>
<reference evidence="1 3" key="1">
    <citation type="submission" date="2015-02" db="EMBL/GenBank/DDBJ databases">
        <authorList>
            <person name="Chooi Y.-H."/>
        </authorList>
    </citation>
    <scope>NUCLEOTIDE SEQUENCE [LARGE SCALE GENOMIC DNA]</scope>
    <source>
        <strain evidence="1">E3</strain>
    </source>
</reference>
<keyword evidence="3" id="KW-1185">Reference proteome</keyword>
<sequence length="400" mass="44100">MNSCKAAKEAPSCEHSVARDSQVDVAVMTAALQLPLEQSSPMVEADNLSLKNLGTSNVNVSDDVNAIRNELPAQAQEQARVSEFQPQHADIVEQLDNASSQLENICDDLKSQIASLAIVNAQKATAVKRQVPTQKATDLQADLPTSQEDTVSATSSVALDSKQDHQLVNDNVGSADVGVQALAKVEQDIKASMKNLIRLVDRTLRVMRNDDLHGANAMTERAFKSIVTCAAFCNGFDKVTSEHRVEARQQGYDNNYADLVLRKQCSDGVCAYVVVECKYVRGGFIRVVEGLQVHQKPHKLWSTERFAEYNKLGRGLEEMPARRLRTVQYRSAATECLATVDDELQETFREQLSHYVDAVAHGDIGRLHGHVYGIVVMGVANRVVKSHLIQAAPQQRRRAR</sequence>
<organism evidence="1 3">
    <name type="scientific">Plasmodiophora brassicae</name>
    <name type="common">Clubroot disease agent</name>
    <dbReference type="NCBI Taxonomy" id="37360"/>
    <lineage>
        <taxon>Eukaryota</taxon>
        <taxon>Sar</taxon>
        <taxon>Rhizaria</taxon>
        <taxon>Endomyxa</taxon>
        <taxon>Phytomyxea</taxon>
        <taxon>Plasmodiophorida</taxon>
        <taxon>Plasmodiophoridae</taxon>
        <taxon>Plasmodiophora</taxon>
    </lineage>
</organism>
<geneLocation type="mitochondrion" evidence="2"/>
<reference evidence="2 4" key="2">
    <citation type="submission" date="2018-03" db="EMBL/GenBank/DDBJ databases">
        <authorList>
            <person name="Fogelqvist J."/>
        </authorList>
    </citation>
    <scope>NUCLEOTIDE SEQUENCE [LARGE SCALE GENOMIC DNA]</scope>
</reference>
<evidence type="ECO:0000313" key="4">
    <source>
        <dbReference type="Proteomes" id="UP000290189"/>
    </source>
</evidence>
<dbReference type="EMBL" id="OVEO01000001">
    <property type="protein sequence ID" value="SPQ93701.1"/>
    <property type="molecule type" value="Genomic_DNA"/>
</dbReference>
<protein>
    <submittedName>
        <fullName evidence="1">Uncharacterized protein</fullName>
    </submittedName>
</protein>
<dbReference type="AlphaFoldDB" id="A0A0G4J4E2"/>
<evidence type="ECO:0000313" key="2">
    <source>
        <dbReference type="EMBL" id="SPQ93701.1"/>
    </source>
</evidence>